<evidence type="ECO:0000256" key="1">
    <source>
        <dbReference type="SAM" id="Phobius"/>
    </source>
</evidence>
<protein>
    <submittedName>
        <fullName evidence="2">Uncharacterized membrane protein</fullName>
    </submittedName>
</protein>
<feature type="transmembrane region" description="Helical" evidence="1">
    <location>
        <begin position="372"/>
        <end position="397"/>
    </location>
</feature>
<sequence>MTSWIQADDTLYLWMVVVLVTAITITIEQKWKWGARISSCVMCIAGGMILANLKIIPFTSPVYDSIENILLLLAIPLLLFKSDIRKIYKSSGTTFLIFNNCAVGAFLASCLLPLIFRNVDNIAKFSAMYSAAAVGGTVNAVAVTQIFDVPTDMLNGLGLVGNFTVAMIVFFFGQFCRTRFFRTKFNHPHIDEYEQELAKGGNPYGTTEAAMYWKSKGISLKDIAQAMAITFFIVSVSQLISGAINANSSNFIIKQLFGSVYLVMTLLTIIVATVFPKFMSNVKGSDELGNIMLLMWFVTIGCSANLVQIIQYGGLIICAFCIVFSVMCLLVFSIGKIFKFDLEEMMVGIIAAIGGPPTAAALSISMGKKKMVVPGVLVGLYGYIIGNYIGVLIGNIFGA</sequence>
<name>A0A1M6THW0_9FIRM</name>
<dbReference type="AlphaFoldDB" id="A0A1M6THW0"/>
<dbReference type="InterPro" id="IPR008537">
    <property type="entry name" value="DUF819"/>
</dbReference>
<evidence type="ECO:0000313" key="3">
    <source>
        <dbReference type="Proteomes" id="UP000183975"/>
    </source>
</evidence>
<feature type="transmembrane region" description="Helical" evidence="1">
    <location>
        <begin position="346"/>
        <end position="366"/>
    </location>
</feature>
<keyword evidence="1" id="KW-0812">Transmembrane</keyword>
<dbReference type="Pfam" id="PF05684">
    <property type="entry name" value="DUF819"/>
    <property type="match status" value="1"/>
</dbReference>
<dbReference type="PANTHER" id="PTHR34289:SF8">
    <property type="entry name" value="DUF819 DOMAIN-CONTAINING PROTEIN"/>
    <property type="match status" value="1"/>
</dbReference>
<feature type="transmembrane region" description="Helical" evidence="1">
    <location>
        <begin position="288"/>
        <end position="306"/>
    </location>
</feature>
<feature type="transmembrane region" description="Helical" evidence="1">
    <location>
        <begin position="223"/>
        <end position="244"/>
    </location>
</feature>
<feature type="transmembrane region" description="Helical" evidence="1">
    <location>
        <begin position="94"/>
        <end position="116"/>
    </location>
</feature>
<dbReference type="OrthoDB" id="653763at2"/>
<keyword evidence="1" id="KW-0472">Membrane</keyword>
<dbReference type="Proteomes" id="UP000183975">
    <property type="component" value="Unassembled WGS sequence"/>
</dbReference>
<feature type="transmembrane region" description="Helical" evidence="1">
    <location>
        <begin position="128"/>
        <end position="147"/>
    </location>
</feature>
<accession>A0A1M6THW0</accession>
<feature type="transmembrane region" description="Helical" evidence="1">
    <location>
        <begin position="65"/>
        <end position="82"/>
    </location>
</feature>
<feature type="transmembrane region" description="Helical" evidence="1">
    <location>
        <begin position="256"/>
        <end position="276"/>
    </location>
</feature>
<feature type="transmembrane region" description="Helical" evidence="1">
    <location>
        <begin position="153"/>
        <end position="172"/>
    </location>
</feature>
<dbReference type="RefSeq" id="WP_072851355.1">
    <property type="nucleotide sequence ID" value="NZ_FRAH01000033.1"/>
</dbReference>
<keyword evidence="3" id="KW-1185">Reference proteome</keyword>
<feature type="transmembrane region" description="Helical" evidence="1">
    <location>
        <begin position="12"/>
        <end position="27"/>
    </location>
</feature>
<feature type="transmembrane region" description="Helical" evidence="1">
    <location>
        <begin position="33"/>
        <end position="53"/>
    </location>
</feature>
<feature type="transmembrane region" description="Helical" evidence="1">
    <location>
        <begin position="312"/>
        <end position="334"/>
    </location>
</feature>
<keyword evidence="1" id="KW-1133">Transmembrane helix</keyword>
<dbReference type="EMBL" id="FRAH01000033">
    <property type="protein sequence ID" value="SHK56595.1"/>
    <property type="molecule type" value="Genomic_DNA"/>
</dbReference>
<gene>
    <name evidence="2" type="ORF">SAMN02745138_01957</name>
</gene>
<dbReference type="PANTHER" id="PTHR34289">
    <property type="entry name" value="PROTEIN, PUTATIVE (DUF819)-RELATED"/>
    <property type="match status" value="1"/>
</dbReference>
<evidence type="ECO:0000313" key="2">
    <source>
        <dbReference type="EMBL" id="SHK56595.1"/>
    </source>
</evidence>
<reference evidence="2 3" key="1">
    <citation type="submission" date="2016-11" db="EMBL/GenBank/DDBJ databases">
        <authorList>
            <person name="Jaros S."/>
            <person name="Januszkiewicz K."/>
            <person name="Wedrychowicz H."/>
        </authorList>
    </citation>
    <scope>NUCLEOTIDE SEQUENCE [LARGE SCALE GENOMIC DNA]</scope>
    <source>
        <strain evidence="2 3">DSM 14214</strain>
    </source>
</reference>
<proteinExistence type="predicted"/>
<organism evidence="2 3">
    <name type="scientific">Anaerotignum lactatifermentans DSM 14214</name>
    <dbReference type="NCBI Taxonomy" id="1121323"/>
    <lineage>
        <taxon>Bacteria</taxon>
        <taxon>Bacillati</taxon>
        <taxon>Bacillota</taxon>
        <taxon>Clostridia</taxon>
        <taxon>Lachnospirales</taxon>
        <taxon>Anaerotignaceae</taxon>
        <taxon>Anaerotignum</taxon>
    </lineage>
</organism>